<name>A0ABZ3DM16_9BURK</name>
<keyword evidence="3" id="KW-0808">Transferase</keyword>
<evidence type="ECO:0000313" key="3">
    <source>
        <dbReference type="EMBL" id="XAE49601.1"/>
    </source>
</evidence>
<evidence type="ECO:0000313" key="4">
    <source>
        <dbReference type="Proteomes" id="UP001448498"/>
    </source>
</evidence>
<keyword evidence="1" id="KW-0472">Membrane</keyword>
<keyword evidence="4" id="KW-1185">Reference proteome</keyword>
<feature type="transmembrane region" description="Helical" evidence="1">
    <location>
        <begin position="340"/>
        <end position="361"/>
    </location>
</feature>
<dbReference type="RefSeq" id="WP_342704302.1">
    <property type="nucleotide sequence ID" value="NZ_CP109821.1"/>
</dbReference>
<keyword evidence="1" id="KW-1133">Transmembrane helix</keyword>
<feature type="transmembrane region" description="Helical" evidence="1">
    <location>
        <begin position="158"/>
        <end position="176"/>
    </location>
</feature>
<evidence type="ECO:0000256" key="1">
    <source>
        <dbReference type="SAM" id="Phobius"/>
    </source>
</evidence>
<feature type="transmembrane region" description="Helical" evidence="1">
    <location>
        <begin position="273"/>
        <end position="298"/>
    </location>
</feature>
<gene>
    <name evidence="3" type="ORF">OHZ10_08240</name>
</gene>
<feature type="transmembrane region" description="Helical" evidence="1">
    <location>
        <begin position="305"/>
        <end position="328"/>
    </location>
</feature>
<dbReference type="Proteomes" id="UP001448498">
    <property type="component" value="Chromosome 1"/>
</dbReference>
<feature type="transmembrane region" description="Helical" evidence="1">
    <location>
        <begin position="42"/>
        <end position="58"/>
    </location>
</feature>
<proteinExistence type="predicted"/>
<dbReference type="InterPro" id="IPR002656">
    <property type="entry name" value="Acyl_transf_3_dom"/>
</dbReference>
<protein>
    <submittedName>
        <fullName evidence="3">Acyltransferase</fullName>
    </submittedName>
</protein>
<dbReference type="InterPro" id="IPR050879">
    <property type="entry name" value="Acyltransferase_3"/>
</dbReference>
<sequence>MRDNLPALTSLRFLAAAAIVVHHTGAYFGYGAWLRQHVPLDQGVSFFFVLSGFVLFYSHPELPTFREWGRFWVARIARIWPAHVTLIFLILVFFPWPWGYFAEGLTNPPLLQNVLLLQSWTPRPTHFYSFNELSWSISTESFFYAMFPLLIWRWDRTWWWKIALCASGAMFMIWYATHIGATGLVEGEDKVSYDSLVYIFPVARIFEFSLGVAAGSLYLRLKDRIGGWPTLTIGIAQAAVLFGGLAAAHYFPGVADLIGMYRPHLMPPAAHKWWYECGNAIIFAGIIFAMAFSTGILARALSPKLFVRLGEISFAMYMTHQIVFRALLRTTTFPKFGDNLTQIIVFWLMVLVFSYGLWALVETRCRRTIVNAFDRLFAPARVAASAQDLRQRAEH</sequence>
<feature type="transmembrane region" description="Helical" evidence="1">
    <location>
        <begin position="79"/>
        <end position="98"/>
    </location>
</feature>
<feature type="transmembrane region" description="Helical" evidence="1">
    <location>
        <begin position="196"/>
        <end position="219"/>
    </location>
</feature>
<reference evidence="3 4" key="1">
    <citation type="submission" date="2022-10" db="EMBL/GenBank/DDBJ databases">
        <title>Genomic of Burkholderia cepacia PN-1.</title>
        <authorList>
            <person name="Yang Y."/>
            <person name="Guan H."/>
            <person name="Huang J."/>
        </authorList>
    </citation>
    <scope>NUCLEOTIDE SEQUENCE [LARGE SCALE GENOMIC DNA]</scope>
    <source>
        <strain evidence="3 4">PN-1</strain>
    </source>
</reference>
<feature type="transmembrane region" description="Helical" evidence="1">
    <location>
        <begin position="12"/>
        <end position="30"/>
    </location>
</feature>
<feature type="transmembrane region" description="Helical" evidence="1">
    <location>
        <begin position="133"/>
        <end position="151"/>
    </location>
</feature>
<dbReference type="PANTHER" id="PTHR23028:SF53">
    <property type="entry name" value="ACYL_TRANSF_3 DOMAIN-CONTAINING PROTEIN"/>
    <property type="match status" value="1"/>
</dbReference>
<keyword evidence="1" id="KW-0812">Transmembrane</keyword>
<feature type="transmembrane region" description="Helical" evidence="1">
    <location>
        <begin position="231"/>
        <end position="253"/>
    </location>
</feature>
<dbReference type="EMBL" id="CP109821">
    <property type="protein sequence ID" value="XAE49601.1"/>
    <property type="molecule type" value="Genomic_DNA"/>
</dbReference>
<organism evidence="3 4">
    <name type="scientific">Burkholderia arboris</name>
    <dbReference type="NCBI Taxonomy" id="488730"/>
    <lineage>
        <taxon>Bacteria</taxon>
        <taxon>Pseudomonadati</taxon>
        <taxon>Pseudomonadota</taxon>
        <taxon>Betaproteobacteria</taxon>
        <taxon>Burkholderiales</taxon>
        <taxon>Burkholderiaceae</taxon>
        <taxon>Burkholderia</taxon>
        <taxon>Burkholderia cepacia complex</taxon>
    </lineage>
</organism>
<feature type="domain" description="Acyltransferase 3" evidence="2">
    <location>
        <begin position="7"/>
        <end position="357"/>
    </location>
</feature>
<keyword evidence="3" id="KW-0012">Acyltransferase</keyword>
<dbReference type="PANTHER" id="PTHR23028">
    <property type="entry name" value="ACETYLTRANSFERASE"/>
    <property type="match status" value="1"/>
</dbReference>
<dbReference type="GO" id="GO:0016746">
    <property type="term" value="F:acyltransferase activity"/>
    <property type="evidence" value="ECO:0007669"/>
    <property type="project" value="UniProtKB-KW"/>
</dbReference>
<dbReference type="Pfam" id="PF01757">
    <property type="entry name" value="Acyl_transf_3"/>
    <property type="match status" value="1"/>
</dbReference>
<evidence type="ECO:0000259" key="2">
    <source>
        <dbReference type="Pfam" id="PF01757"/>
    </source>
</evidence>
<accession>A0ABZ3DM16</accession>